<reference evidence="2" key="1">
    <citation type="submission" date="2022-08" db="EMBL/GenBank/DDBJ databases">
        <authorList>
            <person name="Gutierrez-Valencia J."/>
        </authorList>
    </citation>
    <scope>NUCLEOTIDE SEQUENCE</scope>
</reference>
<evidence type="ECO:0000313" key="2">
    <source>
        <dbReference type="EMBL" id="CAI0459278.1"/>
    </source>
</evidence>
<dbReference type="Proteomes" id="UP001154282">
    <property type="component" value="Unassembled WGS sequence"/>
</dbReference>
<feature type="compositionally biased region" description="Polar residues" evidence="1">
    <location>
        <begin position="9"/>
        <end position="20"/>
    </location>
</feature>
<name>A0AAV0NM05_9ROSI</name>
<organism evidence="2 3">
    <name type="scientific">Linum tenue</name>
    <dbReference type="NCBI Taxonomy" id="586396"/>
    <lineage>
        <taxon>Eukaryota</taxon>
        <taxon>Viridiplantae</taxon>
        <taxon>Streptophyta</taxon>
        <taxon>Embryophyta</taxon>
        <taxon>Tracheophyta</taxon>
        <taxon>Spermatophyta</taxon>
        <taxon>Magnoliopsida</taxon>
        <taxon>eudicotyledons</taxon>
        <taxon>Gunneridae</taxon>
        <taxon>Pentapetalae</taxon>
        <taxon>rosids</taxon>
        <taxon>fabids</taxon>
        <taxon>Malpighiales</taxon>
        <taxon>Linaceae</taxon>
        <taxon>Linum</taxon>
    </lineage>
</organism>
<proteinExistence type="predicted"/>
<gene>
    <name evidence="2" type="ORF">LITE_LOCUS33928</name>
</gene>
<dbReference type="EMBL" id="CAMGYJ010000008">
    <property type="protein sequence ID" value="CAI0459278.1"/>
    <property type="molecule type" value="Genomic_DNA"/>
</dbReference>
<feature type="region of interest" description="Disordered" evidence="1">
    <location>
        <begin position="1"/>
        <end position="26"/>
    </location>
</feature>
<evidence type="ECO:0000256" key="1">
    <source>
        <dbReference type="SAM" id="MobiDB-lite"/>
    </source>
</evidence>
<protein>
    <submittedName>
        <fullName evidence="2">Uncharacterized protein</fullName>
    </submittedName>
</protein>
<keyword evidence="3" id="KW-1185">Reference proteome</keyword>
<accession>A0AAV0NM05</accession>
<dbReference type="AlphaFoldDB" id="A0AAV0NM05"/>
<sequence>EIAPRTQKDLQSYKYQTSNPHLAHQRRHKHQDILIFLCTRWIRTQNNITLALSSRSTQKISPGTIGTNHGALLRKQLRLLLYSL</sequence>
<comment type="caution">
    <text evidence="2">The sequence shown here is derived from an EMBL/GenBank/DDBJ whole genome shotgun (WGS) entry which is preliminary data.</text>
</comment>
<feature type="non-terminal residue" evidence="2">
    <location>
        <position position="1"/>
    </location>
</feature>
<evidence type="ECO:0000313" key="3">
    <source>
        <dbReference type="Proteomes" id="UP001154282"/>
    </source>
</evidence>